<dbReference type="EMBL" id="GGMR01013190">
    <property type="protein sequence ID" value="MBY25809.1"/>
    <property type="molecule type" value="Transcribed_RNA"/>
</dbReference>
<name>A0A2S2P8M8_SCHGA</name>
<evidence type="ECO:0000313" key="2">
    <source>
        <dbReference type="EMBL" id="MBY25809.1"/>
    </source>
</evidence>
<feature type="chain" id="PRO_5015460860" evidence="1">
    <location>
        <begin position="34"/>
        <end position="341"/>
    </location>
</feature>
<accession>A0A2S2P8M8</accession>
<dbReference type="AlphaFoldDB" id="A0A2S2P8M8"/>
<evidence type="ECO:0000256" key="1">
    <source>
        <dbReference type="SAM" id="SignalP"/>
    </source>
</evidence>
<organism evidence="2">
    <name type="scientific">Schizaphis graminum</name>
    <name type="common">Green bug aphid</name>
    <dbReference type="NCBI Taxonomy" id="13262"/>
    <lineage>
        <taxon>Eukaryota</taxon>
        <taxon>Metazoa</taxon>
        <taxon>Ecdysozoa</taxon>
        <taxon>Arthropoda</taxon>
        <taxon>Hexapoda</taxon>
        <taxon>Insecta</taxon>
        <taxon>Pterygota</taxon>
        <taxon>Neoptera</taxon>
        <taxon>Paraneoptera</taxon>
        <taxon>Hemiptera</taxon>
        <taxon>Sternorrhyncha</taxon>
        <taxon>Aphidomorpha</taxon>
        <taxon>Aphidoidea</taxon>
        <taxon>Aphididae</taxon>
        <taxon>Aphidini</taxon>
        <taxon>Schizaphis</taxon>
    </lineage>
</organism>
<keyword evidence="1" id="KW-0732">Signal</keyword>
<reference evidence="2" key="1">
    <citation type="submission" date="2018-04" db="EMBL/GenBank/DDBJ databases">
        <title>Transcriptome of Schizaphis graminum biotype I.</title>
        <authorList>
            <person name="Scully E.D."/>
            <person name="Geib S.M."/>
            <person name="Palmer N.A."/>
            <person name="Koch K."/>
            <person name="Bradshaw J."/>
            <person name="Heng-Moss T."/>
            <person name="Sarath G."/>
        </authorList>
    </citation>
    <scope>NUCLEOTIDE SEQUENCE</scope>
</reference>
<gene>
    <name evidence="2" type="ORF">g.4096</name>
</gene>
<proteinExistence type="predicted"/>
<protein>
    <submittedName>
        <fullName evidence="2">Uncharacterized protein</fullName>
    </submittedName>
</protein>
<sequence length="341" mass="39232">MTMMMLDYSSSHATSYPSMSLMLLLLILPLTYGGGGNMLETEAEIGQFMDELPVSYRENLELLDNVIVLDDEWSPIFSEKLKMEVLTEADLVKEFCPQLWTIEGKVDTLHAIKLIKEHCSYSGMFVAFAVNLLGLSVQCLLNKHISIQLSAITMMTVDWPVNEIDKHIERLVEDYYLIADRLATVGVKLTNLISLAKFYDAFRKHLIMYPDNSKKINKETKDKYLRRISSEAKIWIDKLDTDSVICYDESSLTVWYDRDNQKSVSFDLSNTDDEAVTYQTGNPSSTTLPADDVPQHKILKKAHQLRVILREVFDNLLLGKMSLEVWKQIFENYIFEVNQKK</sequence>
<feature type="signal peptide" evidence="1">
    <location>
        <begin position="1"/>
        <end position="33"/>
    </location>
</feature>